<evidence type="ECO:0000256" key="3">
    <source>
        <dbReference type="ARBA" id="ARBA00023163"/>
    </source>
</evidence>
<evidence type="ECO:0000313" key="5">
    <source>
        <dbReference type="EMBL" id="GLR53508.1"/>
    </source>
</evidence>
<dbReference type="Gene3D" id="1.20.120.530">
    <property type="entry name" value="GntR ligand-binding domain-like"/>
    <property type="match status" value="1"/>
</dbReference>
<dbReference type="InterPro" id="IPR036388">
    <property type="entry name" value="WH-like_DNA-bd_sf"/>
</dbReference>
<protein>
    <submittedName>
        <fullName evidence="5">HTH-type transcriptional regulator YcbG</fullName>
    </submittedName>
</protein>
<dbReference type="Gene3D" id="1.10.10.10">
    <property type="entry name" value="Winged helix-like DNA-binding domain superfamily/Winged helix DNA-binding domain"/>
    <property type="match status" value="1"/>
</dbReference>
<dbReference type="PANTHER" id="PTHR43537">
    <property type="entry name" value="TRANSCRIPTIONAL REGULATOR, GNTR FAMILY"/>
    <property type="match status" value="1"/>
</dbReference>
<dbReference type="PANTHER" id="PTHR43537:SF43">
    <property type="entry name" value="GNTR-FAMILY TRANSCRIPTIONAL REGULATOR"/>
    <property type="match status" value="1"/>
</dbReference>
<evidence type="ECO:0000313" key="6">
    <source>
        <dbReference type="Proteomes" id="UP001156702"/>
    </source>
</evidence>
<dbReference type="InterPro" id="IPR000524">
    <property type="entry name" value="Tscrpt_reg_HTH_GntR"/>
</dbReference>
<dbReference type="CDD" id="cd07377">
    <property type="entry name" value="WHTH_GntR"/>
    <property type="match status" value="1"/>
</dbReference>
<dbReference type="SUPFAM" id="SSF46785">
    <property type="entry name" value="Winged helix' DNA-binding domain"/>
    <property type="match status" value="1"/>
</dbReference>
<evidence type="ECO:0000259" key="4">
    <source>
        <dbReference type="PROSITE" id="PS50949"/>
    </source>
</evidence>
<dbReference type="InterPro" id="IPR011711">
    <property type="entry name" value="GntR_C"/>
</dbReference>
<dbReference type="RefSeq" id="WP_244769732.1">
    <property type="nucleotide sequence ID" value="NZ_BSOP01000039.1"/>
</dbReference>
<organism evidence="5 6">
    <name type="scientific">Shinella yambaruensis</name>
    <dbReference type="NCBI Taxonomy" id="415996"/>
    <lineage>
        <taxon>Bacteria</taxon>
        <taxon>Pseudomonadati</taxon>
        <taxon>Pseudomonadota</taxon>
        <taxon>Alphaproteobacteria</taxon>
        <taxon>Hyphomicrobiales</taxon>
        <taxon>Rhizobiaceae</taxon>
        <taxon>Shinella</taxon>
    </lineage>
</organism>
<dbReference type="SMART" id="SM00345">
    <property type="entry name" value="HTH_GNTR"/>
    <property type="match status" value="1"/>
</dbReference>
<sequence>MQELGQITPLERAPAAAERVANQLLELIRSGNLKAGDVLPSENDLARALQVSRPVVREALRGLSIMGVVESRQGGRCYVTSLEVSRLLAPLQFVIALDESNVNALYEARLIIEVGLIRLGAALVDDATLARLREMVTAGYGLTKDPVGFRVLDLEFHEQIMTIAGNPFMEVVARSLYQLGMEYRRVASETPGVLDRSAAEHEAIVEALATRDPEAAAAAMQAHLSSINRTTYDAMHRVGTEKTRRRDGAPAAF</sequence>
<dbReference type="SMART" id="SM00895">
    <property type="entry name" value="FCD"/>
    <property type="match status" value="1"/>
</dbReference>
<dbReference type="PRINTS" id="PR00035">
    <property type="entry name" value="HTHGNTR"/>
</dbReference>
<reference evidence="6" key="1">
    <citation type="journal article" date="2019" name="Int. J. Syst. Evol. Microbiol.">
        <title>The Global Catalogue of Microorganisms (GCM) 10K type strain sequencing project: providing services to taxonomists for standard genome sequencing and annotation.</title>
        <authorList>
            <consortium name="The Broad Institute Genomics Platform"/>
            <consortium name="The Broad Institute Genome Sequencing Center for Infectious Disease"/>
            <person name="Wu L."/>
            <person name="Ma J."/>
        </authorList>
    </citation>
    <scope>NUCLEOTIDE SEQUENCE [LARGE SCALE GENOMIC DNA]</scope>
    <source>
        <strain evidence="6">NBRC 102122</strain>
    </source>
</reference>
<dbReference type="PROSITE" id="PS50949">
    <property type="entry name" value="HTH_GNTR"/>
    <property type="match status" value="1"/>
</dbReference>
<dbReference type="InterPro" id="IPR036390">
    <property type="entry name" value="WH_DNA-bd_sf"/>
</dbReference>
<evidence type="ECO:0000256" key="1">
    <source>
        <dbReference type="ARBA" id="ARBA00023015"/>
    </source>
</evidence>
<dbReference type="Proteomes" id="UP001156702">
    <property type="component" value="Unassembled WGS sequence"/>
</dbReference>
<dbReference type="SUPFAM" id="SSF48008">
    <property type="entry name" value="GntR ligand-binding domain-like"/>
    <property type="match status" value="1"/>
</dbReference>
<keyword evidence="1" id="KW-0805">Transcription regulation</keyword>
<comment type="caution">
    <text evidence="5">The sequence shown here is derived from an EMBL/GenBank/DDBJ whole genome shotgun (WGS) entry which is preliminary data.</text>
</comment>
<feature type="domain" description="HTH gntR-type" evidence="4">
    <location>
        <begin position="14"/>
        <end position="82"/>
    </location>
</feature>
<accession>A0ABQ5ZRM2</accession>
<keyword evidence="6" id="KW-1185">Reference proteome</keyword>
<keyword evidence="2" id="KW-0238">DNA-binding</keyword>
<dbReference type="EMBL" id="BSOP01000039">
    <property type="protein sequence ID" value="GLR53508.1"/>
    <property type="molecule type" value="Genomic_DNA"/>
</dbReference>
<evidence type="ECO:0000256" key="2">
    <source>
        <dbReference type="ARBA" id="ARBA00023125"/>
    </source>
</evidence>
<keyword evidence="3" id="KW-0804">Transcription</keyword>
<dbReference type="Pfam" id="PF07729">
    <property type="entry name" value="FCD"/>
    <property type="match status" value="1"/>
</dbReference>
<name>A0ABQ5ZRM2_9HYPH</name>
<gene>
    <name evidence="5" type="primary">ycbG</name>
    <name evidence="5" type="ORF">GCM10007923_47230</name>
</gene>
<proteinExistence type="predicted"/>
<dbReference type="InterPro" id="IPR008920">
    <property type="entry name" value="TF_FadR/GntR_C"/>
</dbReference>
<dbReference type="Pfam" id="PF00392">
    <property type="entry name" value="GntR"/>
    <property type="match status" value="1"/>
</dbReference>